<dbReference type="PROSITE" id="PS51819">
    <property type="entry name" value="VOC"/>
    <property type="match status" value="1"/>
</dbReference>
<dbReference type="RefSeq" id="XP_043182622.1">
    <property type="nucleotide sequence ID" value="XM_043329788.1"/>
</dbReference>
<feature type="domain" description="VOC" evidence="1">
    <location>
        <begin position="68"/>
        <end position="194"/>
    </location>
</feature>
<dbReference type="SUPFAM" id="SSF54593">
    <property type="entry name" value="Glyoxalase/Bleomycin resistance protein/Dihydroxybiphenyl dioxygenase"/>
    <property type="match status" value="1"/>
</dbReference>
<accession>A0A8H8NZN2</accession>
<dbReference type="CDD" id="cd07262">
    <property type="entry name" value="VOC_like"/>
    <property type="match status" value="1"/>
</dbReference>
<dbReference type="AlphaFoldDB" id="A0A8H8NZN2"/>
<proteinExistence type="predicted"/>
<evidence type="ECO:0000313" key="2">
    <source>
        <dbReference type="EMBL" id="QRW22385.1"/>
    </source>
</evidence>
<dbReference type="KEGG" id="rsx:RhiXN_09972"/>
<sequence length="222" mass="24523">MDDLEAVPEPEDDQDERARQIVHSLSTGHTTYRLILAEISNAAWFIVKGLGYVDQRRGHGKIPPVEMAIDHVSNGSVSDLQASKVFYEKALAPLGYKLIHDISPYAIGFGTGSYKADFWLSGPDPNGSRTGEVKNTMHIAFAGTRAQVHAFHEAAIQAGGKCNGAPGFRPQYHPLYYGSFILDPDGNNVEVVNHGSTWQWIWYFAGVQLGFIKPTESNYKKD</sequence>
<dbReference type="Pfam" id="PF00903">
    <property type="entry name" value="Glyoxalase"/>
    <property type="match status" value="1"/>
</dbReference>
<keyword evidence="2" id="KW-0560">Oxidoreductase</keyword>
<reference evidence="2" key="1">
    <citation type="submission" date="2020-05" db="EMBL/GenBank/DDBJ databases">
        <title>Evolutionary and genomic comparisons of hybrid uninucleate and nonhybrid Rhizoctonia fungi.</title>
        <authorList>
            <person name="Li C."/>
            <person name="Chen X."/>
        </authorList>
    </citation>
    <scope>NUCLEOTIDE SEQUENCE</scope>
    <source>
        <strain evidence="2">AG-1 IA</strain>
    </source>
</reference>
<protein>
    <submittedName>
        <fullName evidence="2">Glyoxalase/bleomycin resistance protein/dioxygenase</fullName>
    </submittedName>
</protein>
<dbReference type="Gene3D" id="3.10.180.10">
    <property type="entry name" value="2,3-Dihydroxybiphenyl 1,2-Dioxygenase, domain 1"/>
    <property type="match status" value="1"/>
</dbReference>
<dbReference type="Proteomes" id="UP000650533">
    <property type="component" value="Chromosome 8"/>
</dbReference>
<gene>
    <name evidence="2" type="ORF">RhiXN_09972</name>
</gene>
<dbReference type="InterPro" id="IPR004360">
    <property type="entry name" value="Glyas_Fos-R_dOase_dom"/>
</dbReference>
<name>A0A8H8NZN2_9AGAM</name>
<dbReference type="GeneID" id="67032251"/>
<organism evidence="2 3">
    <name type="scientific">Rhizoctonia solani</name>
    <dbReference type="NCBI Taxonomy" id="456999"/>
    <lineage>
        <taxon>Eukaryota</taxon>
        <taxon>Fungi</taxon>
        <taxon>Dikarya</taxon>
        <taxon>Basidiomycota</taxon>
        <taxon>Agaricomycotina</taxon>
        <taxon>Agaricomycetes</taxon>
        <taxon>Cantharellales</taxon>
        <taxon>Ceratobasidiaceae</taxon>
        <taxon>Rhizoctonia</taxon>
    </lineage>
</organism>
<evidence type="ECO:0000259" key="1">
    <source>
        <dbReference type="PROSITE" id="PS51819"/>
    </source>
</evidence>
<dbReference type="InterPro" id="IPR037523">
    <property type="entry name" value="VOC_core"/>
</dbReference>
<dbReference type="EMBL" id="CP059665">
    <property type="protein sequence ID" value="QRW22385.1"/>
    <property type="molecule type" value="Genomic_DNA"/>
</dbReference>
<keyword evidence="2" id="KW-0223">Dioxygenase</keyword>
<evidence type="ECO:0000313" key="3">
    <source>
        <dbReference type="Proteomes" id="UP000650533"/>
    </source>
</evidence>
<dbReference type="InterPro" id="IPR029068">
    <property type="entry name" value="Glyas_Bleomycin-R_OHBP_Dase"/>
</dbReference>
<dbReference type="PANTHER" id="PTHR35006:SF2">
    <property type="entry name" value="GLYOXALASE FAMILY PROTEIN (AFU_ORTHOLOGUE AFUA_5G14830)"/>
    <property type="match status" value="1"/>
</dbReference>
<dbReference type="PANTHER" id="PTHR35006">
    <property type="entry name" value="GLYOXALASE FAMILY PROTEIN (AFU_ORTHOLOGUE AFUA_5G14830)"/>
    <property type="match status" value="1"/>
</dbReference>
<dbReference type="GO" id="GO:0051213">
    <property type="term" value="F:dioxygenase activity"/>
    <property type="evidence" value="ECO:0007669"/>
    <property type="project" value="UniProtKB-KW"/>
</dbReference>